<dbReference type="RefSeq" id="XP_028542831.1">
    <property type="nucleotide sequence ID" value="XM_028687030.1"/>
</dbReference>
<keyword evidence="2" id="KW-1185">Reference proteome</keyword>
<dbReference type="Proteomes" id="UP000195521">
    <property type="component" value="Unassembled WGS sequence"/>
</dbReference>
<comment type="caution">
    <text evidence="1">The sequence shown here is derived from an EMBL/GenBank/DDBJ whole genome shotgun (WGS) entry which is preliminary data.</text>
</comment>
<dbReference type="EMBL" id="BDQF01000008">
    <property type="protein sequence ID" value="GAW80242.1"/>
    <property type="molecule type" value="Genomic_DNA"/>
</dbReference>
<proteinExistence type="predicted"/>
<evidence type="ECO:0000313" key="2">
    <source>
        <dbReference type="Proteomes" id="UP000195521"/>
    </source>
</evidence>
<organism evidence="1 2">
    <name type="scientific">Plasmodium gonderi</name>
    <dbReference type="NCBI Taxonomy" id="77519"/>
    <lineage>
        <taxon>Eukaryota</taxon>
        <taxon>Sar</taxon>
        <taxon>Alveolata</taxon>
        <taxon>Apicomplexa</taxon>
        <taxon>Aconoidasida</taxon>
        <taxon>Haemosporida</taxon>
        <taxon>Plasmodiidae</taxon>
        <taxon>Plasmodium</taxon>
        <taxon>Plasmodium (Plasmodium)</taxon>
    </lineage>
</organism>
<sequence length="437" mass="51976">MNTEKLIADLKELENDYRGDETEEDSFWVQHGGCPDNSRNQRLLDEEMKYHYSIFNTRNEYKRTEINVEKIQIDIINNLIFFLKLLKKKNDEEIIRQIIKCIQVSFETENEHIEKISEEKSLYIYKQYLLKNKYIFLKILRKIKNKNFYPNIKQIIKDITRDVFSFNREIHNGSSGFETILSLLYELLNKNIKCLFRNMLLSFFLLSLMSRTNNSVDILYTLDSFYKNSNFSIIVPNTCFISPCELSIYNNIIILRSNVKYFINITQDESLLLPYNCYNIVYIDEHLISDNFYLHIYQTLLKDQKYHYLFTDRKLFAHLNFFDVQSNYVKLKSKICDSLNASPVGVAKKQENQIYHDIIKCSQNEEADKSEIQGNHFSSSFLDNIEVSSSSTYNCSDNEIDIKQINDQNRVYCNGLGDLDKQKRNFFYQYLIIEFCS</sequence>
<reference evidence="2" key="1">
    <citation type="submission" date="2017-04" db="EMBL/GenBank/DDBJ databases">
        <title>Plasmodium gonderi genome.</title>
        <authorList>
            <person name="Arisue N."/>
            <person name="Honma H."/>
            <person name="Kawai S."/>
            <person name="Tougan T."/>
            <person name="Tanabe K."/>
            <person name="Horii T."/>
        </authorList>
    </citation>
    <scope>NUCLEOTIDE SEQUENCE [LARGE SCALE GENOMIC DNA]</scope>
    <source>
        <strain evidence="2">ATCC 30045</strain>
    </source>
</reference>
<dbReference type="OrthoDB" id="376063at2759"/>
<gene>
    <name evidence="1" type="ORF">PGO_071570</name>
</gene>
<protein>
    <submittedName>
        <fullName evidence="1">Uncharacterized protein</fullName>
    </submittedName>
</protein>
<evidence type="ECO:0000313" key="1">
    <source>
        <dbReference type="EMBL" id="GAW80242.1"/>
    </source>
</evidence>
<accession>A0A1Y1JHL4</accession>
<name>A0A1Y1JHL4_PLAGO</name>
<dbReference type="OMA" id="NFFYQYL"/>
<dbReference type="GeneID" id="39746955"/>
<dbReference type="AlphaFoldDB" id="A0A1Y1JHL4"/>